<dbReference type="EMBL" id="CP032514">
    <property type="protein sequence ID" value="AYD89382.1"/>
    <property type="molecule type" value="Genomic_DNA"/>
</dbReference>
<organism evidence="4 5">
    <name type="scientific">Actinomyces lilanjuaniae</name>
    <dbReference type="NCBI Taxonomy" id="2321394"/>
    <lineage>
        <taxon>Bacteria</taxon>
        <taxon>Bacillati</taxon>
        <taxon>Actinomycetota</taxon>
        <taxon>Actinomycetes</taxon>
        <taxon>Actinomycetales</taxon>
        <taxon>Actinomycetaceae</taxon>
        <taxon>Actinomyces</taxon>
    </lineage>
</organism>
<dbReference type="Gene3D" id="3.90.550.10">
    <property type="entry name" value="Spore Coat Polysaccharide Biosynthesis Protein SpsA, Chain A"/>
    <property type="match status" value="1"/>
</dbReference>
<reference evidence="4 5" key="1">
    <citation type="submission" date="2018-09" db="EMBL/GenBank/DDBJ databases">
        <authorList>
            <person name="Li J."/>
        </authorList>
    </citation>
    <scope>NUCLEOTIDE SEQUENCE [LARGE SCALE GENOMIC DNA]</scope>
    <source>
        <strain evidence="4 5">2129</strain>
    </source>
</reference>
<keyword evidence="5" id="KW-1185">Reference proteome</keyword>
<dbReference type="RefSeq" id="WP_120203868.1">
    <property type="nucleotide sequence ID" value="NZ_CP032514.1"/>
</dbReference>
<evidence type="ECO:0000313" key="5">
    <source>
        <dbReference type="Proteomes" id="UP000273001"/>
    </source>
</evidence>
<feature type="domain" description="MobA-like NTP transferase" evidence="3">
    <location>
        <begin position="38"/>
        <end position="176"/>
    </location>
</feature>
<evidence type="ECO:0000256" key="2">
    <source>
        <dbReference type="SAM" id="MobiDB-lite"/>
    </source>
</evidence>
<evidence type="ECO:0000313" key="4">
    <source>
        <dbReference type="EMBL" id="AYD89382.1"/>
    </source>
</evidence>
<evidence type="ECO:0000256" key="1">
    <source>
        <dbReference type="ARBA" id="ARBA00022679"/>
    </source>
</evidence>
<dbReference type="Proteomes" id="UP000273001">
    <property type="component" value="Chromosome"/>
</dbReference>
<proteinExistence type="predicted"/>
<feature type="region of interest" description="Disordered" evidence="2">
    <location>
        <begin position="1"/>
        <end position="20"/>
    </location>
</feature>
<sequence>MAGPEPTGRQPGVPPQAVGTQVGSEAVGCLGSAPTLDAVVLAGGTGRRLGGASKPDVVARGARLLDHVLRGLDQLRHDGVPMGLVCVVAPQTVALPQGVLRALEDPPLGGPVAGVAAGLARLSRARPPRADKGHQAARTCADLPATGPGGPAPLTAVLTCDAPQGWRALPELLRACTETATSPDGTADEPGRPQAAAQGACALQDGYVQYLLGVYHTGALEQAVAPGGTALRDTAVRRALGRMDIRAVPLRRHPRAAHDLDTWEEVRAWDQQTSPRDARGQPGHRGAAQDRERDRGSHEGRRKT</sequence>
<dbReference type="InterPro" id="IPR029044">
    <property type="entry name" value="Nucleotide-diphossugar_trans"/>
</dbReference>
<dbReference type="PANTHER" id="PTHR19136">
    <property type="entry name" value="MOLYBDENUM COFACTOR GUANYLYLTRANSFERASE"/>
    <property type="match status" value="1"/>
</dbReference>
<dbReference type="SUPFAM" id="SSF53448">
    <property type="entry name" value="Nucleotide-diphospho-sugar transferases"/>
    <property type="match status" value="1"/>
</dbReference>
<dbReference type="InterPro" id="IPR025877">
    <property type="entry name" value="MobA-like_NTP_Trfase"/>
</dbReference>
<protein>
    <submittedName>
        <fullName evidence="4">Molybdopterin-guanine dinucleotide biosynthesis protein MobA</fullName>
    </submittedName>
</protein>
<gene>
    <name evidence="4" type="ORF">D5R93_03645</name>
</gene>
<name>A0ABN5PM99_9ACTO</name>
<keyword evidence="1" id="KW-0808">Transferase</keyword>
<feature type="region of interest" description="Disordered" evidence="2">
    <location>
        <begin position="266"/>
        <end position="304"/>
    </location>
</feature>
<feature type="compositionally biased region" description="Basic and acidic residues" evidence="2">
    <location>
        <begin position="287"/>
        <end position="304"/>
    </location>
</feature>
<dbReference type="PANTHER" id="PTHR19136:SF81">
    <property type="entry name" value="MOLYBDENUM COFACTOR GUANYLYLTRANSFERASE"/>
    <property type="match status" value="1"/>
</dbReference>
<dbReference type="Pfam" id="PF12804">
    <property type="entry name" value="NTP_transf_3"/>
    <property type="match status" value="1"/>
</dbReference>
<evidence type="ECO:0000259" key="3">
    <source>
        <dbReference type="Pfam" id="PF12804"/>
    </source>
</evidence>
<accession>A0ABN5PM99</accession>